<dbReference type="Proteomes" id="UP000053105">
    <property type="component" value="Unassembled WGS sequence"/>
</dbReference>
<name>A0A0N0BGU6_9HYME</name>
<dbReference type="EMBL" id="KQ435765">
    <property type="protein sequence ID" value="KOX75311.1"/>
    <property type="molecule type" value="Genomic_DNA"/>
</dbReference>
<evidence type="ECO:0000313" key="2">
    <source>
        <dbReference type="EMBL" id="KOX75311.1"/>
    </source>
</evidence>
<feature type="region of interest" description="Disordered" evidence="1">
    <location>
        <begin position="1"/>
        <end position="89"/>
    </location>
</feature>
<organism evidence="2 3">
    <name type="scientific">Melipona quadrifasciata</name>
    <dbReference type="NCBI Taxonomy" id="166423"/>
    <lineage>
        <taxon>Eukaryota</taxon>
        <taxon>Metazoa</taxon>
        <taxon>Ecdysozoa</taxon>
        <taxon>Arthropoda</taxon>
        <taxon>Hexapoda</taxon>
        <taxon>Insecta</taxon>
        <taxon>Pterygota</taxon>
        <taxon>Neoptera</taxon>
        <taxon>Endopterygota</taxon>
        <taxon>Hymenoptera</taxon>
        <taxon>Apocrita</taxon>
        <taxon>Aculeata</taxon>
        <taxon>Apoidea</taxon>
        <taxon>Anthophila</taxon>
        <taxon>Apidae</taxon>
        <taxon>Melipona</taxon>
    </lineage>
</organism>
<sequence>MERGDRKQKTSKEEPESSKKRNERANEIRRGKERSHRSPWIQEGHVFQQYPNSKTDGSRLEGTANTRIVAGSMKDERKEGVRRDAQGPCKEPAVKHFLRSIPAPPATLQFATIQRYPRKFALAPALN</sequence>
<gene>
    <name evidence="2" type="ORF">WN51_13181</name>
</gene>
<feature type="compositionally biased region" description="Basic and acidic residues" evidence="1">
    <location>
        <begin position="73"/>
        <end position="85"/>
    </location>
</feature>
<evidence type="ECO:0000256" key="1">
    <source>
        <dbReference type="SAM" id="MobiDB-lite"/>
    </source>
</evidence>
<evidence type="ECO:0000313" key="3">
    <source>
        <dbReference type="Proteomes" id="UP000053105"/>
    </source>
</evidence>
<feature type="compositionally biased region" description="Basic and acidic residues" evidence="1">
    <location>
        <begin position="1"/>
        <end position="30"/>
    </location>
</feature>
<keyword evidence="3" id="KW-1185">Reference proteome</keyword>
<reference evidence="2 3" key="1">
    <citation type="submission" date="2015-07" db="EMBL/GenBank/DDBJ databases">
        <title>The genome of Melipona quadrifasciata.</title>
        <authorList>
            <person name="Pan H."/>
            <person name="Kapheim K."/>
        </authorList>
    </citation>
    <scope>NUCLEOTIDE SEQUENCE [LARGE SCALE GENOMIC DNA]</scope>
    <source>
        <strain evidence="2">0111107301</strain>
        <tissue evidence="2">Whole body</tissue>
    </source>
</reference>
<proteinExistence type="predicted"/>
<dbReference type="AlphaFoldDB" id="A0A0N0BGU6"/>
<accession>A0A0N0BGU6</accession>
<protein>
    <submittedName>
        <fullName evidence="2">Uncharacterized protein</fullName>
    </submittedName>
</protein>